<comment type="caution">
    <text evidence="1">The sequence shown here is derived from an EMBL/GenBank/DDBJ whole genome shotgun (WGS) entry which is preliminary data.</text>
</comment>
<sequence length="55" mass="6081">RATLNNNGAWPGVRRPASLRDGWQDTTLLLCFGRCDMAQHLRFGMCDAALVMTAT</sequence>
<protein>
    <submittedName>
        <fullName evidence="1">Uncharacterized protein</fullName>
    </submittedName>
</protein>
<reference evidence="1 2" key="1">
    <citation type="journal article" date="2021" name="BMC Genomics">
        <title>Datura genome reveals duplications of psychoactive alkaloid biosynthetic genes and high mutation rate following tissue culture.</title>
        <authorList>
            <person name="Rajewski A."/>
            <person name="Carter-House D."/>
            <person name="Stajich J."/>
            <person name="Litt A."/>
        </authorList>
    </citation>
    <scope>NUCLEOTIDE SEQUENCE [LARGE SCALE GENOMIC DNA]</scope>
    <source>
        <strain evidence="1">AR-01</strain>
    </source>
</reference>
<dbReference type="Proteomes" id="UP000823775">
    <property type="component" value="Unassembled WGS sequence"/>
</dbReference>
<name>A0ABS8WPX6_DATST</name>
<feature type="non-terminal residue" evidence="1">
    <location>
        <position position="1"/>
    </location>
</feature>
<gene>
    <name evidence="1" type="ORF">HAX54_050182</name>
</gene>
<accession>A0ABS8WPX6</accession>
<dbReference type="EMBL" id="JACEIK010008722">
    <property type="protein sequence ID" value="MCE3051557.1"/>
    <property type="molecule type" value="Genomic_DNA"/>
</dbReference>
<organism evidence="1 2">
    <name type="scientific">Datura stramonium</name>
    <name type="common">Jimsonweed</name>
    <name type="synonym">Common thornapple</name>
    <dbReference type="NCBI Taxonomy" id="4076"/>
    <lineage>
        <taxon>Eukaryota</taxon>
        <taxon>Viridiplantae</taxon>
        <taxon>Streptophyta</taxon>
        <taxon>Embryophyta</taxon>
        <taxon>Tracheophyta</taxon>
        <taxon>Spermatophyta</taxon>
        <taxon>Magnoliopsida</taxon>
        <taxon>eudicotyledons</taxon>
        <taxon>Gunneridae</taxon>
        <taxon>Pentapetalae</taxon>
        <taxon>asterids</taxon>
        <taxon>lamiids</taxon>
        <taxon>Solanales</taxon>
        <taxon>Solanaceae</taxon>
        <taxon>Solanoideae</taxon>
        <taxon>Datureae</taxon>
        <taxon>Datura</taxon>
    </lineage>
</organism>
<evidence type="ECO:0000313" key="1">
    <source>
        <dbReference type="EMBL" id="MCE3051557.1"/>
    </source>
</evidence>
<keyword evidence="2" id="KW-1185">Reference proteome</keyword>
<evidence type="ECO:0000313" key="2">
    <source>
        <dbReference type="Proteomes" id="UP000823775"/>
    </source>
</evidence>
<proteinExistence type="predicted"/>